<name>A0ABW2B738_9RHOB</name>
<reference evidence="4" key="1">
    <citation type="journal article" date="2019" name="Int. J. Syst. Evol. Microbiol.">
        <title>The Global Catalogue of Microorganisms (GCM) 10K type strain sequencing project: providing services to taxonomists for standard genome sequencing and annotation.</title>
        <authorList>
            <consortium name="The Broad Institute Genomics Platform"/>
            <consortium name="The Broad Institute Genome Sequencing Center for Infectious Disease"/>
            <person name="Wu L."/>
            <person name="Ma J."/>
        </authorList>
    </citation>
    <scope>NUCLEOTIDE SEQUENCE [LARGE SCALE GENOMIC DNA]</scope>
    <source>
        <strain evidence="4">CCUG 66188</strain>
    </source>
</reference>
<gene>
    <name evidence="3" type="ORF">ACFQFQ_22215</name>
</gene>
<sequence>MLRAISAQTMDHRGPDFAEVGRAALAGMKSIFKTDQHVFIYPSSGTGAWEAALVNVLSEGDKVLMYETGHFATLWKKMAAKLGVDAEFIEGDWRRGGPRPDRSAAACGYRTGDQGGLRCSQRNLDRLCVAHRAGASGDRRGRPSGTADG</sequence>
<evidence type="ECO:0000256" key="1">
    <source>
        <dbReference type="ARBA" id="ARBA00001933"/>
    </source>
</evidence>
<comment type="cofactor">
    <cofactor evidence="1">
        <name>pyridoxal 5'-phosphate</name>
        <dbReference type="ChEBI" id="CHEBI:597326"/>
    </cofactor>
</comment>
<comment type="caution">
    <text evidence="3">The sequence shown here is derived from an EMBL/GenBank/DDBJ whole genome shotgun (WGS) entry which is preliminary data.</text>
</comment>
<organism evidence="3 4">
    <name type="scientific">Sulfitobacter porphyrae</name>
    <dbReference type="NCBI Taxonomy" id="1246864"/>
    <lineage>
        <taxon>Bacteria</taxon>
        <taxon>Pseudomonadati</taxon>
        <taxon>Pseudomonadota</taxon>
        <taxon>Alphaproteobacteria</taxon>
        <taxon>Rhodobacterales</taxon>
        <taxon>Roseobacteraceae</taxon>
        <taxon>Sulfitobacter</taxon>
    </lineage>
</organism>
<dbReference type="PANTHER" id="PTHR21152:SF40">
    <property type="entry name" value="ALANINE--GLYOXYLATE AMINOTRANSFERASE"/>
    <property type="match status" value="1"/>
</dbReference>
<evidence type="ECO:0000313" key="3">
    <source>
        <dbReference type="EMBL" id="MFC6761555.1"/>
    </source>
</evidence>
<accession>A0ABW2B738</accession>
<evidence type="ECO:0008006" key="5">
    <source>
        <dbReference type="Google" id="ProtNLM"/>
    </source>
</evidence>
<dbReference type="PANTHER" id="PTHR21152">
    <property type="entry name" value="AMINOTRANSFERASE CLASS V"/>
    <property type="match status" value="1"/>
</dbReference>
<dbReference type="InterPro" id="IPR015421">
    <property type="entry name" value="PyrdxlP-dep_Trfase_major"/>
</dbReference>
<keyword evidence="4" id="KW-1185">Reference proteome</keyword>
<keyword evidence="2" id="KW-0663">Pyridoxal phosphate</keyword>
<dbReference type="Gene3D" id="3.40.640.10">
    <property type="entry name" value="Type I PLP-dependent aspartate aminotransferase-like (Major domain)"/>
    <property type="match status" value="1"/>
</dbReference>
<dbReference type="InterPro" id="IPR015424">
    <property type="entry name" value="PyrdxlP-dep_Trfase"/>
</dbReference>
<evidence type="ECO:0000313" key="4">
    <source>
        <dbReference type="Proteomes" id="UP001596353"/>
    </source>
</evidence>
<proteinExistence type="predicted"/>
<evidence type="ECO:0000256" key="2">
    <source>
        <dbReference type="ARBA" id="ARBA00022898"/>
    </source>
</evidence>
<dbReference type="Proteomes" id="UP001596353">
    <property type="component" value="Unassembled WGS sequence"/>
</dbReference>
<dbReference type="SUPFAM" id="SSF53383">
    <property type="entry name" value="PLP-dependent transferases"/>
    <property type="match status" value="1"/>
</dbReference>
<dbReference type="EMBL" id="JBHSWG010000003">
    <property type="protein sequence ID" value="MFC6761555.1"/>
    <property type="molecule type" value="Genomic_DNA"/>
</dbReference>
<protein>
    <recommendedName>
        <fullName evidence="5">Aminotransferase class V domain-containing protein</fullName>
    </recommendedName>
</protein>